<reference evidence="1 4" key="1">
    <citation type="submission" date="2017-01" db="EMBL/GenBank/DDBJ databases">
        <title>Complete genome sequence of Haloterrigena daqingensis type strain (JX313T).</title>
        <authorList>
            <person name="Shuang W."/>
        </authorList>
    </citation>
    <scope>NUCLEOTIDE SEQUENCE [LARGE SCALE GENOMIC DNA]</scope>
    <source>
        <strain evidence="1 4">JX313</strain>
    </source>
</reference>
<dbReference type="AlphaFoldDB" id="A0A1N7BW44"/>
<keyword evidence="3" id="KW-1185">Reference proteome</keyword>
<name>A0A1N7BW44_9EURY</name>
<reference evidence="2 3" key="2">
    <citation type="submission" date="2017-01" db="EMBL/GenBank/DDBJ databases">
        <authorList>
            <person name="Mah S.A."/>
            <person name="Swanson W.J."/>
            <person name="Moy G.W."/>
            <person name="Vacquier V.D."/>
        </authorList>
    </citation>
    <scope>NUCLEOTIDE SEQUENCE [LARGE SCALE GENOMIC DNA]</scope>
    <source>
        <strain evidence="2 3">CGMCC 1.8909</strain>
    </source>
</reference>
<dbReference type="KEGG" id="hda:BB347_08325"/>
<dbReference type="Proteomes" id="UP000185687">
    <property type="component" value="Unassembled WGS sequence"/>
</dbReference>
<evidence type="ECO:0000313" key="3">
    <source>
        <dbReference type="Proteomes" id="UP000185687"/>
    </source>
</evidence>
<dbReference type="EMBL" id="FTNP01000002">
    <property type="protein sequence ID" value="SIR55540.1"/>
    <property type="molecule type" value="Genomic_DNA"/>
</dbReference>
<evidence type="ECO:0000313" key="1">
    <source>
        <dbReference type="EMBL" id="APX96620.1"/>
    </source>
</evidence>
<sequence length="92" mass="10270">MTELTVPPDADEERAADLVREHVSVGDTVEIWERERTDADDPEHSGVVTGFETGYLEIEGDSPEEKSVRYDEIDTVIRAQTDDETPDSGPYS</sequence>
<dbReference type="Proteomes" id="UP000187321">
    <property type="component" value="Chromosome"/>
</dbReference>
<dbReference type="GeneID" id="30955942"/>
<evidence type="ECO:0000313" key="4">
    <source>
        <dbReference type="Proteomes" id="UP000187321"/>
    </source>
</evidence>
<protein>
    <submittedName>
        <fullName evidence="2">Uncharacterized protein</fullName>
    </submittedName>
</protein>
<dbReference type="EMBL" id="CP019327">
    <property type="protein sequence ID" value="APX96620.1"/>
    <property type="molecule type" value="Genomic_DNA"/>
</dbReference>
<gene>
    <name evidence="1" type="ORF">BB347_08325</name>
    <name evidence="2" type="ORF">SAMN05421809_1384</name>
</gene>
<proteinExistence type="predicted"/>
<dbReference type="OrthoDB" id="155751at2157"/>
<organism evidence="2 3">
    <name type="scientific">Natronorubrum daqingense</name>
    <dbReference type="NCBI Taxonomy" id="588898"/>
    <lineage>
        <taxon>Archaea</taxon>
        <taxon>Methanobacteriati</taxon>
        <taxon>Methanobacteriota</taxon>
        <taxon>Stenosarchaea group</taxon>
        <taxon>Halobacteria</taxon>
        <taxon>Halobacteriales</taxon>
        <taxon>Natrialbaceae</taxon>
        <taxon>Natronorubrum</taxon>
    </lineage>
</organism>
<dbReference type="RefSeq" id="WP_076580470.1">
    <property type="nucleotide sequence ID" value="NZ_CP019327.1"/>
</dbReference>
<accession>A0A1N7BW44</accession>
<evidence type="ECO:0000313" key="2">
    <source>
        <dbReference type="EMBL" id="SIR55540.1"/>
    </source>
</evidence>